<comment type="subcellular location">
    <subcellularLocation>
        <location evidence="2">Chromosome</location>
    </subcellularLocation>
    <subcellularLocation>
        <location evidence="3">Cytoplasm</location>
    </subcellularLocation>
    <subcellularLocation>
        <location evidence="1">Nucleus</location>
    </subcellularLocation>
</comment>
<feature type="compositionally biased region" description="Basic and acidic residues" evidence="10">
    <location>
        <begin position="558"/>
        <end position="587"/>
    </location>
</feature>
<feature type="region of interest" description="Disordered" evidence="10">
    <location>
        <begin position="1"/>
        <end position="35"/>
    </location>
</feature>
<dbReference type="GO" id="GO:0006915">
    <property type="term" value="P:apoptotic process"/>
    <property type="evidence" value="ECO:0007669"/>
    <property type="project" value="UniProtKB-KW"/>
</dbReference>
<evidence type="ECO:0000256" key="8">
    <source>
        <dbReference type="ARBA" id="ARBA00023186"/>
    </source>
</evidence>
<dbReference type="OrthoDB" id="7492809at2759"/>
<dbReference type="GO" id="GO:0042393">
    <property type="term" value="F:histone binding"/>
    <property type="evidence" value="ECO:0007669"/>
    <property type="project" value="InterPro"/>
</dbReference>
<organism evidence="13">
    <name type="scientific">Harpegnathos saltator</name>
    <name type="common">Jerdon's jumping ant</name>
    <dbReference type="NCBI Taxonomy" id="610380"/>
    <lineage>
        <taxon>Eukaryota</taxon>
        <taxon>Metazoa</taxon>
        <taxon>Ecdysozoa</taxon>
        <taxon>Arthropoda</taxon>
        <taxon>Hexapoda</taxon>
        <taxon>Insecta</taxon>
        <taxon>Pterygota</taxon>
        <taxon>Neoptera</taxon>
        <taxon>Endopterygota</taxon>
        <taxon>Hymenoptera</taxon>
        <taxon>Apocrita</taxon>
        <taxon>Aculeata</taxon>
        <taxon>Formicoidea</taxon>
        <taxon>Formicidae</taxon>
        <taxon>Ponerinae</taxon>
        <taxon>Ponerini</taxon>
        <taxon>Harpegnathos</taxon>
    </lineage>
</organism>
<dbReference type="InterPro" id="IPR046426">
    <property type="entry name" value="DAXX_histone-bd_sf"/>
</dbReference>
<evidence type="ECO:0000256" key="10">
    <source>
        <dbReference type="SAM" id="MobiDB-lite"/>
    </source>
</evidence>
<feature type="region of interest" description="Disordered" evidence="10">
    <location>
        <begin position="918"/>
        <end position="941"/>
    </location>
</feature>
<accession>E2BMI7</accession>
<evidence type="ECO:0000256" key="5">
    <source>
        <dbReference type="ARBA" id="ARBA00022490"/>
    </source>
</evidence>
<evidence type="ECO:0000256" key="3">
    <source>
        <dbReference type="ARBA" id="ARBA00004496"/>
    </source>
</evidence>
<evidence type="ECO:0000313" key="13">
    <source>
        <dbReference type="Proteomes" id="UP000008237"/>
    </source>
</evidence>
<dbReference type="AlphaFoldDB" id="E2BMI7"/>
<proteinExistence type="predicted"/>
<feature type="compositionally biased region" description="Basic and acidic residues" evidence="10">
    <location>
        <begin position="765"/>
        <end position="777"/>
    </location>
</feature>
<dbReference type="GO" id="GO:0003713">
    <property type="term" value="F:transcription coactivator activity"/>
    <property type="evidence" value="ECO:0007669"/>
    <property type="project" value="TreeGrafter"/>
</dbReference>
<keyword evidence="4" id="KW-0158">Chromosome</keyword>
<dbReference type="GO" id="GO:0016605">
    <property type="term" value="C:PML body"/>
    <property type="evidence" value="ECO:0007669"/>
    <property type="project" value="TreeGrafter"/>
</dbReference>
<evidence type="ECO:0000256" key="7">
    <source>
        <dbReference type="ARBA" id="ARBA00023054"/>
    </source>
</evidence>
<dbReference type="GO" id="GO:0005694">
    <property type="term" value="C:chromosome"/>
    <property type="evidence" value="ECO:0007669"/>
    <property type="project" value="UniProtKB-SubCell"/>
</dbReference>
<dbReference type="GO" id="GO:0003714">
    <property type="term" value="F:transcription corepressor activity"/>
    <property type="evidence" value="ECO:0007669"/>
    <property type="project" value="TreeGrafter"/>
</dbReference>
<keyword evidence="5" id="KW-0963">Cytoplasm</keyword>
<feature type="compositionally biased region" description="Low complexity" evidence="10">
    <location>
        <begin position="588"/>
        <end position="617"/>
    </location>
</feature>
<dbReference type="PANTHER" id="PTHR12766:SF7">
    <property type="entry name" value="DEATH DOMAIN-ASSOCIATED PROTEIN 6"/>
    <property type="match status" value="1"/>
</dbReference>
<dbReference type="CDD" id="cd13150">
    <property type="entry name" value="DAXX_histone_binding"/>
    <property type="match status" value="1"/>
</dbReference>
<evidence type="ECO:0000256" key="9">
    <source>
        <dbReference type="ARBA" id="ARBA00023242"/>
    </source>
</evidence>
<feature type="region of interest" description="Disordered" evidence="10">
    <location>
        <begin position="881"/>
        <end position="902"/>
    </location>
</feature>
<dbReference type="Gene3D" id="1.20.58.2170">
    <property type="match status" value="1"/>
</dbReference>
<dbReference type="GO" id="GO:0005737">
    <property type="term" value="C:cytoplasm"/>
    <property type="evidence" value="ECO:0007669"/>
    <property type="project" value="UniProtKB-SubCell"/>
</dbReference>
<gene>
    <name evidence="12" type="ORF">EAI_00616</name>
</gene>
<feature type="region of interest" description="Disordered" evidence="10">
    <location>
        <begin position="551"/>
        <end position="635"/>
    </location>
</feature>
<dbReference type="Pfam" id="PF20920">
    <property type="entry name" value="DAXX_hist_bd"/>
    <property type="match status" value="1"/>
</dbReference>
<dbReference type="Gene3D" id="1.10.8.810">
    <property type="entry name" value="Daxx helical bundle domain"/>
    <property type="match status" value="1"/>
</dbReference>
<feature type="compositionally biased region" description="Polar residues" evidence="10">
    <location>
        <begin position="881"/>
        <end position="897"/>
    </location>
</feature>
<dbReference type="InterPro" id="IPR038298">
    <property type="entry name" value="Daxx_N_sf"/>
</dbReference>
<feature type="compositionally biased region" description="Polar residues" evidence="10">
    <location>
        <begin position="23"/>
        <end position="35"/>
    </location>
</feature>
<keyword evidence="13" id="KW-1185">Reference proteome</keyword>
<dbReference type="Proteomes" id="UP000008237">
    <property type="component" value="Unassembled WGS sequence"/>
</dbReference>
<dbReference type="PANTHER" id="PTHR12766">
    <property type="entry name" value="DEATH DOMAIN-ASSOCIATED PROTEIN 6 DAXX"/>
    <property type="match status" value="1"/>
</dbReference>
<feature type="compositionally biased region" description="Acidic residues" evidence="10">
    <location>
        <begin position="473"/>
        <end position="486"/>
    </location>
</feature>
<dbReference type="STRING" id="610380.E2BMI7"/>
<reference evidence="12 13" key="1">
    <citation type="journal article" date="2010" name="Science">
        <title>Genomic comparison of the ants Camponotus floridanus and Harpegnathos saltator.</title>
        <authorList>
            <person name="Bonasio R."/>
            <person name="Zhang G."/>
            <person name="Ye C."/>
            <person name="Mutti N.S."/>
            <person name="Fang X."/>
            <person name="Qin N."/>
            <person name="Donahue G."/>
            <person name="Yang P."/>
            <person name="Li Q."/>
            <person name="Li C."/>
            <person name="Zhang P."/>
            <person name="Huang Z."/>
            <person name="Berger S.L."/>
            <person name="Reinberg D."/>
            <person name="Wang J."/>
            <person name="Liebig J."/>
        </authorList>
    </citation>
    <scope>NUCLEOTIDE SEQUENCE [LARGE SCALE GENOMIC DNA]</scope>
    <source>
        <strain evidence="12 13">R22 G/1</strain>
    </source>
</reference>
<evidence type="ECO:0000259" key="11">
    <source>
        <dbReference type="Pfam" id="PF20920"/>
    </source>
</evidence>
<evidence type="ECO:0000256" key="2">
    <source>
        <dbReference type="ARBA" id="ARBA00004286"/>
    </source>
</evidence>
<sequence>MEIICISSDDESDSQKENKKNSSPDNFTETSNNALHTKVEITSSHDEKVEENNLKRKVSQISRSSSNIVEKRRKLNTNQNTSELNKEELVTSDCILVSKNKQTVTSAELTAKIPKLVVKERKKISYIAHDIFPQFISLCLNKSRDNDMKKIVDKLKRRYEGLDSSHAGSESFALFLNEKREAIIQNKRKLYVHIQEVMNEIKNMIKDQLKKKQTNNVVYDAIPSTSYAANKESINKVIKLDEDDNSVEIDKKRKIKTILMAMKKCDLRIKKFETAEVDFNEDADSNYIKMERYKQRMVELYSKLCELTDDNADAGRSYLRPKHISTTQIVAVDQAISNFINSKISKQNRLKKRGAFTNNLIFPDYRDILECVNRCNIKRNLGLDKRKLKHMAKKAFTELGEYLQRARRNDYWDTFSLYLENAEEDPALKDKELASKLAVNRSEGDKRLAAVFEKYRKKQEDLKNQVIDSGTSTEDESDVDNDEKDEDEGKNKDDDNDTTSLYTLSSEDSSNEEDISEIIEDKILPTESDKGNTANANTVMHVKCDTNKAEAMNVERSVPQEKSDKKLEVKSVTREDDAATSKDENKTTKTSTVSTSSTSTVSTSSTSTVSISSTPTVANEEKVHRPSISNAVVTSRNITETSAKVQVSSSPTTTAPTNCADADRIEEHVEVIIEDMRKVITNSMAEVITESETTEVLMEDTTEVEAQDIAEVARNVQEMITKVTELASGATLDDVSITDTSDDKDETKKPLLRVRSFAKPPTTWDDERNKMGKEENVPKITSQNKDVIDLTDESNVTAESAPSAAPPVLGKCAIQLGKVVPLVKTHQTLMLPPGSNIINVQNITNNYLKLDVRTGEIIAPACSAQPSGIIHVPSTQIATVRQDQSPSLQNSKVSTTTDETKRNETVVKIVPQKIVTKTSEPQVSPKTPTPMTSTKTTSKVQVISTNTTSPMTKPQIVSKQLILPKQLVVQKQLIVPKQLIVSKPQAVSKPPLILKSQAVSKPQVILKPQVISNPRVMSNMRIVQSGVSVRVHPLTKPK</sequence>
<keyword evidence="9" id="KW-0539">Nucleus</keyword>
<dbReference type="InParanoid" id="E2BMI7"/>
<evidence type="ECO:0000256" key="4">
    <source>
        <dbReference type="ARBA" id="ARBA00022454"/>
    </source>
</evidence>
<dbReference type="InterPro" id="IPR046378">
    <property type="entry name" value="DAXX_histone-bd"/>
</dbReference>
<dbReference type="GO" id="GO:0050681">
    <property type="term" value="F:nuclear androgen receptor binding"/>
    <property type="evidence" value="ECO:0007669"/>
    <property type="project" value="TreeGrafter"/>
</dbReference>
<keyword evidence="6" id="KW-0053">Apoptosis</keyword>
<keyword evidence="8" id="KW-0143">Chaperone</keyword>
<feature type="region of interest" description="Disordered" evidence="10">
    <location>
        <begin position="758"/>
        <end position="783"/>
    </location>
</feature>
<protein>
    <submittedName>
        <fullName evidence="12">Death domain-associated protein 6</fullName>
    </submittedName>
</protein>
<dbReference type="EMBL" id="GL449233">
    <property type="protein sequence ID" value="EFN83096.1"/>
    <property type="molecule type" value="Genomic_DNA"/>
</dbReference>
<name>E2BMI7_HARSA</name>
<feature type="compositionally biased region" description="Low complexity" evidence="10">
    <location>
        <begin position="924"/>
        <end position="939"/>
    </location>
</feature>
<dbReference type="OMA" id="MEMEVIC"/>
<feature type="compositionally biased region" description="Basic and acidic residues" evidence="10">
    <location>
        <begin position="13"/>
        <end position="22"/>
    </location>
</feature>
<evidence type="ECO:0000256" key="1">
    <source>
        <dbReference type="ARBA" id="ARBA00004123"/>
    </source>
</evidence>
<keyword evidence="7" id="KW-0175">Coiled coil</keyword>
<evidence type="ECO:0000256" key="6">
    <source>
        <dbReference type="ARBA" id="ARBA00022703"/>
    </source>
</evidence>
<feature type="domain" description="Daxx histone-binding" evidence="11">
    <location>
        <begin position="374"/>
        <end position="456"/>
    </location>
</feature>
<feature type="region of interest" description="Disordered" evidence="10">
    <location>
        <begin position="462"/>
        <end position="514"/>
    </location>
</feature>
<evidence type="ECO:0000313" key="12">
    <source>
        <dbReference type="EMBL" id="EFN83096.1"/>
    </source>
</evidence>